<evidence type="ECO:0000313" key="2">
    <source>
        <dbReference type="Proteomes" id="UP001592582"/>
    </source>
</evidence>
<comment type="caution">
    <text evidence="1">The sequence shown here is derived from an EMBL/GenBank/DDBJ whole genome shotgun (WGS) entry which is preliminary data.</text>
</comment>
<keyword evidence="2" id="KW-1185">Reference proteome</keyword>
<sequence length="413" mass="43080">MGQHSGAWKSTTRWTGRALALGALVLVAGCGSGPHRQPVSSDAGPAGPAAASTALSTAVVTVTPGDGAAQVPATGGVGVTVRSGRLTQVRLRDDRGDAVPGAITADGGSWKPAGKLMPETRYTLDAVAADAQGLQAAKHAVFTTFVPRNTFIAFYTPENGSTVGVGMEVSLRFSHPVTDRAAVERAVGVTASPAVPVVGHWFGGSRLDLRPEHYWKPGTRVTLALRLKGVEGAPGVYGTQDKKVVFGIGRAQVSTADAVTDQLTVRRDGVVLRTLPISAGEPQHASYRGIMVISEMDRVTRMNSESVGLGDEYDIPAVPHAMRLTDSGTFVHGVYWRPASVFGSQNTSHGCIGLHDVKGGYSDSTPAGWFFDHSMPGDVVQVVDAQGGLVAPDNGMSGWNLSWAQWVAGSALH</sequence>
<dbReference type="SUPFAM" id="SSF141523">
    <property type="entry name" value="L,D-transpeptidase catalytic domain-like"/>
    <property type="match status" value="1"/>
</dbReference>
<dbReference type="CDD" id="cd16913">
    <property type="entry name" value="YkuD_like"/>
    <property type="match status" value="1"/>
</dbReference>
<accession>A0ABV6VET8</accession>
<gene>
    <name evidence="1" type="ORF">ACEZDG_23400</name>
</gene>
<dbReference type="Proteomes" id="UP001592582">
    <property type="component" value="Unassembled WGS sequence"/>
</dbReference>
<dbReference type="InterPro" id="IPR041280">
    <property type="entry name" value="Big_10"/>
</dbReference>
<name>A0ABV6VET8_9ACTN</name>
<dbReference type="Gene3D" id="2.60.40.3780">
    <property type="match status" value="1"/>
</dbReference>
<dbReference type="PROSITE" id="PS52029">
    <property type="entry name" value="LD_TPASE"/>
    <property type="match status" value="1"/>
</dbReference>
<dbReference type="PANTHER" id="PTHR30582:SF2">
    <property type="entry name" value="L,D-TRANSPEPTIDASE YCIB-RELATED"/>
    <property type="match status" value="1"/>
</dbReference>
<evidence type="ECO:0000313" key="1">
    <source>
        <dbReference type="EMBL" id="MFC1412218.1"/>
    </source>
</evidence>
<dbReference type="Pfam" id="PF03734">
    <property type="entry name" value="YkuD"/>
    <property type="match status" value="1"/>
</dbReference>
<dbReference type="InterPro" id="IPR005490">
    <property type="entry name" value="LD_TPept_cat_dom"/>
</dbReference>
<dbReference type="InterPro" id="IPR038063">
    <property type="entry name" value="Transpep_catalytic_dom"/>
</dbReference>
<dbReference type="Pfam" id="PF17964">
    <property type="entry name" value="Big_10"/>
    <property type="match status" value="1"/>
</dbReference>
<reference evidence="1 2" key="1">
    <citation type="submission" date="2024-09" db="EMBL/GenBank/DDBJ databases">
        <authorList>
            <person name="Lee S.D."/>
        </authorList>
    </citation>
    <scope>NUCLEOTIDE SEQUENCE [LARGE SCALE GENOMIC DNA]</scope>
    <source>
        <strain evidence="1 2">N1-1</strain>
    </source>
</reference>
<proteinExistence type="predicted"/>
<dbReference type="EMBL" id="JBHEZX010000010">
    <property type="protein sequence ID" value="MFC1412218.1"/>
    <property type="molecule type" value="Genomic_DNA"/>
</dbReference>
<protein>
    <submittedName>
        <fullName evidence="1">Ig-like domain-containing protein</fullName>
    </submittedName>
</protein>
<dbReference type="InterPro" id="IPR050979">
    <property type="entry name" value="LD-transpeptidase"/>
</dbReference>
<dbReference type="Gene3D" id="2.60.40.3710">
    <property type="match status" value="1"/>
</dbReference>
<dbReference type="PANTHER" id="PTHR30582">
    <property type="entry name" value="L,D-TRANSPEPTIDASE"/>
    <property type="match status" value="1"/>
</dbReference>
<organism evidence="1 2">
    <name type="scientific">Streptacidiphilus alkalitolerans</name>
    <dbReference type="NCBI Taxonomy" id="3342712"/>
    <lineage>
        <taxon>Bacteria</taxon>
        <taxon>Bacillati</taxon>
        <taxon>Actinomycetota</taxon>
        <taxon>Actinomycetes</taxon>
        <taxon>Kitasatosporales</taxon>
        <taxon>Streptomycetaceae</taxon>
        <taxon>Streptacidiphilus</taxon>
    </lineage>
</organism>
<dbReference type="Gene3D" id="2.40.440.10">
    <property type="entry name" value="L,D-transpeptidase catalytic domain-like"/>
    <property type="match status" value="1"/>
</dbReference>
<dbReference type="CDD" id="cd13432">
    <property type="entry name" value="LDT_IgD_like_2"/>
    <property type="match status" value="1"/>
</dbReference>